<feature type="domain" description="AB hydrolase-1" evidence="2">
    <location>
        <begin position="71"/>
        <end position="322"/>
    </location>
</feature>
<protein>
    <submittedName>
        <fullName evidence="3">Lysophospholipase, alpha-beta hydrolase superfamily</fullName>
    </submittedName>
</protein>
<organism evidence="3 4">
    <name type="scientific">Pseudonocardia thermophila</name>
    <dbReference type="NCBI Taxonomy" id="1848"/>
    <lineage>
        <taxon>Bacteria</taxon>
        <taxon>Bacillati</taxon>
        <taxon>Actinomycetota</taxon>
        <taxon>Actinomycetes</taxon>
        <taxon>Pseudonocardiales</taxon>
        <taxon>Pseudonocardiaceae</taxon>
        <taxon>Pseudonocardia</taxon>
    </lineage>
</organism>
<dbReference type="PROSITE" id="PS51257">
    <property type="entry name" value="PROKAR_LIPOPROTEIN"/>
    <property type="match status" value="1"/>
</dbReference>
<keyword evidence="1" id="KW-0732">Signal</keyword>
<dbReference type="Pfam" id="PF12697">
    <property type="entry name" value="Abhydrolase_6"/>
    <property type="match status" value="1"/>
</dbReference>
<name>A0A1M6P3N4_PSETH</name>
<dbReference type="STRING" id="1848.SAMN05443637_10227"/>
<dbReference type="EMBL" id="FRAP01000002">
    <property type="protein sequence ID" value="SHK02502.1"/>
    <property type="molecule type" value="Genomic_DNA"/>
</dbReference>
<dbReference type="SUPFAM" id="SSF53474">
    <property type="entry name" value="alpha/beta-Hydrolases"/>
    <property type="match status" value="1"/>
</dbReference>
<dbReference type="InterPro" id="IPR029058">
    <property type="entry name" value="AB_hydrolase_fold"/>
</dbReference>
<dbReference type="InterPro" id="IPR000073">
    <property type="entry name" value="AB_hydrolase_1"/>
</dbReference>
<dbReference type="Proteomes" id="UP000184363">
    <property type="component" value="Unassembled WGS sequence"/>
</dbReference>
<feature type="signal peptide" evidence="1">
    <location>
        <begin position="1"/>
        <end position="30"/>
    </location>
</feature>
<dbReference type="Gene3D" id="3.40.50.1820">
    <property type="entry name" value="alpha/beta hydrolase"/>
    <property type="match status" value="1"/>
</dbReference>
<evidence type="ECO:0000313" key="3">
    <source>
        <dbReference type="EMBL" id="SHK02502.1"/>
    </source>
</evidence>
<keyword evidence="3" id="KW-0378">Hydrolase</keyword>
<feature type="chain" id="PRO_5038545576" evidence="1">
    <location>
        <begin position="31"/>
        <end position="340"/>
    </location>
</feature>
<dbReference type="AlphaFoldDB" id="A0A1M6P3N4"/>
<dbReference type="GO" id="GO:0016787">
    <property type="term" value="F:hydrolase activity"/>
    <property type="evidence" value="ECO:0007669"/>
    <property type="project" value="UniProtKB-KW"/>
</dbReference>
<keyword evidence="4" id="KW-1185">Reference proteome</keyword>
<proteinExistence type="predicted"/>
<sequence>MREPRRRAVARGVAVLGAVLSCCVAAPAVAAAADTPTGCTEQRLPVQVAGRQYTVAGTLCVPEGEVRGIQVLAHGGTYTRQYWDWPINSDQLSYVEHALADGYATFAYDRLGVGETDRPFGLTTTVSHGADALHQVISWASSLYDDVTVVSHSLGSAIAVNEAGRYDDADRLVVTGLLHVPFSARTPVSFATDITYPACLDPVTKGYGCDYLTSRPGARGDLVYSDTADPAVIEYDEAHKSAMAAGQLASGITELAPGTAPASRIRIPVLLAMGGKDFFCGALLQPCTEASIRESESRYYANAASFDVYVEPTSGHNLALHPTAPQTEDAIDAWIRSQQK</sequence>
<evidence type="ECO:0000313" key="4">
    <source>
        <dbReference type="Proteomes" id="UP000184363"/>
    </source>
</evidence>
<gene>
    <name evidence="3" type="ORF">SAMN05443637_10227</name>
</gene>
<evidence type="ECO:0000259" key="2">
    <source>
        <dbReference type="Pfam" id="PF12697"/>
    </source>
</evidence>
<evidence type="ECO:0000256" key="1">
    <source>
        <dbReference type="SAM" id="SignalP"/>
    </source>
</evidence>
<accession>A0A1M6P3N4</accession>
<reference evidence="3 4" key="1">
    <citation type="submission" date="2016-11" db="EMBL/GenBank/DDBJ databases">
        <authorList>
            <person name="Jaros S."/>
            <person name="Januszkiewicz K."/>
            <person name="Wedrychowicz H."/>
        </authorList>
    </citation>
    <scope>NUCLEOTIDE SEQUENCE [LARGE SCALE GENOMIC DNA]</scope>
    <source>
        <strain evidence="3 4">DSM 43832</strain>
    </source>
</reference>